<dbReference type="PROSITE" id="PS51257">
    <property type="entry name" value="PROKAR_LIPOPROTEIN"/>
    <property type="match status" value="1"/>
</dbReference>
<keyword evidence="2" id="KW-1185">Reference proteome</keyword>
<dbReference type="RefSeq" id="WP_173219995.1">
    <property type="nucleotide sequence ID" value="NZ_CP048104.1"/>
</dbReference>
<dbReference type="EMBL" id="CP048104">
    <property type="protein sequence ID" value="QKG83368.1"/>
    <property type="molecule type" value="Genomic_DNA"/>
</dbReference>
<evidence type="ECO:0000313" key="2">
    <source>
        <dbReference type="Proteomes" id="UP000503088"/>
    </source>
</evidence>
<dbReference type="AlphaFoldDB" id="A0A7D3XQD2"/>
<sequence>MKGIQVRLGWVLLILILVTGCQEEQLEKTAAPTPKKPTLTENERVAVQMFNWIYVDPDMEQAKKLVYPGQEEDIWLNATMKVQVESIEEDSPLDKEPLKVMTYVKKHKGDLIIIYHPQQTIFVLAKKGGVRALETLNIDWDSLNDDLEAENPVQIYHWKEAKIDEALE</sequence>
<organism evidence="1 2">
    <name type="scientific">Kroppenstedtia pulmonis</name>
    <dbReference type="NCBI Taxonomy" id="1380685"/>
    <lineage>
        <taxon>Bacteria</taxon>
        <taxon>Bacillati</taxon>
        <taxon>Bacillota</taxon>
        <taxon>Bacilli</taxon>
        <taxon>Bacillales</taxon>
        <taxon>Thermoactinomycetaceae</taxon>
        <taxon>Kroppenstedtia</taxon>
    </lineage>
</organism>
<gene>
    <name evidence="1" type="ORF">GXN76_02040</name>
</gene>
<dbReference type="KEGG" id="kpul:GXN76_02040"/>
<protein>
    <submittedName>
        <fullName evidence="1">Conjugal transfer protein TraC</fullName>
    </submittedName>
</protein>
<dbReference type="Proteomes" id="UP000503088">
    <property type="component" value="Chromosome"/>
</dbReference>
<reference evidence="1 2" key="1">
    <citation type="submission" date="2020-01" db="EMBL/GenBank/DDBJ databases">
        <authorList>
            <person name="Gulvik C.A."/>
            <person name="Batra D.G."/>
        </authorList>
    </citation>
    <scope>NUCLEOTIDE SEQUENCE [LARGE SCALE GENOMIC DNA]</scope>
    <source>
        <strain evidence="1 2">W9323</strain>
    </source>
</reference>
<accession>A0A7D3XQD2</accession>
<evidence type="ECO:0000313" key="1">
    <source>
        <dbReference type="EMBL" id="QKG83368.1"/>
    </source>
</evidence>
<proteinExistence type="predicted"/>
<name>A0A7D3XQD2_9BACL</name>